<dbReference type="Pfam" id="PF17042">
    <property type="entry name" value="NBD_C"/>
    <property type="match status" value="1"/>
</dbReference>
<dbReference type="RefSeq" id="WP_182960976.1">
    <property type="nucleotide sequence ID" value="NZ_JABEQM010000017.1"/>
</dbReference>
<dbReference type="SUPFAM" id="SSF142764">
    <property type="entry name" value="YgbK-like"/>
    <property type="match status" value="1"/>
</dbReference>
<evidence type="ECO:0000256" key="4">
    <source>
        <dbReference type="ARBA" id="ARBA00022777"/>
    </source>
</evidence>
<evidence type="ECO:0000259" key="8">
    <source>
        <dbReference type="Pfam" id="PF17042"/>
    </source>
</evidence>
<proteinExistence type="inferred from homology"/>
<gene>
    <name evidence="9" type="ORF">HLH28_15885</name>
</gene>
<evidence type="ECO:0000256" key="5">
    <source>
        <dbReference type="ARBA" id="ARBA00022840"/>
    </source>
</evidence>
<evidence type="ECO:0000256" key="1">
    <source>
        <dbReference type="ARBA" id="ARBA00005715"/>
    </source>
</evidence>
<dbReference type="InterPro" id="IPR042213">
    <property type="entry name" value="NBD_C_sf"/>
</dbReference>
<feature type="domain" description="Four-carbon acid sugar kinase nucleotide binding" evidence="8">
    <location>
        <begin position="245"/>
        <end position="400"/>
    </location>
</feature>
<dbReference type="InterPro" id="IPR031475">
    <property type="entry name" value="NBD_C"/>
</dbReference>
<keyword evidence="4 9" id="KW-0418">Kinase</keyword>
<protein>
    <submittedName>
        <fullName evidence="9">Four-carbon acid sugar kinase family protein</fullName>
    </submittedName>
</protein>
<keyword evidence="3" id="KW-0547">Nucleotide-binding</keyword>
<dbReference type="EMBL" id="JABEQM010000017">
    <property type="protein sequence ID" value="MBB2203032.1"/>
    <property type="molecule type" value="Genomic_DNA"/>
</dbReference>
<keyword evidence="5" id="KW-0067">ATP-binding</keyword>
<dbReference type="GO" id="GO:0016301">
    <property type="term" value="F:kinase activity"/>
    <property type="evidence" value="ECO:0007669"/>
    <property type="project" value="UniProtKB-KW"/>
</dbReference>
<evidence type="ECO:0000313" key="10">
    <source>
        <dbReference type="Proteomes" id="UP000578030"/>
    </source>
</evidence>
<dbReference type="GO" id="GO:0005524">
    <property type="term" value="F:ATP binding"/>
    <property type="evidence" value="ECO:0007669"/>
    <property type="project" value="UniProtKB-KW"/>
</dbReference>
<dbReference type="Pfam" id="PF07005">
    <property type="entry name" value="SBD_N"/>
    <property type="match status" value="1"/>
</dbReference>
<dbReference type="InterPro" id="IPR037051">
    <property type="entry name" value="4-carb_acid_sugar_kinase_N_sf"/>
</dbReference>
<evidence type="ECO:0000256" key="6">
    <source>
        <dbReference type="ARBA" id="ARBA00023277"/>
    </source>
</evidence>
<dbReference type="Proteomes" id="UP000578030">
    <property type="component" value="Unassembled WGS sequence"/>
</dbReference>
<keyword evidence="10" id="KW-1185">Reference proteome</keyword>
<accession>A0A7W4PM11</accession>
<sequence length="416" mass="42737">MIIIADDLSGAADCAITCVAAGHEVSVALTGDLDMARSHVVAIDADTRGLSPAEAQLVARRIGDIHARPGRTVFRKIDSTLRGHLAIELAATLAARRVHGPAVIVLAPAFPVMGRTTRGGIQYLHRLPLEETEIWRYEKMPGRAILSDMLAVAGLRASVLPLDVVRNDGLATALLAAEAGVDVLVCDAETDMDLARIVTAGAELGDRAIWAGSAGLARFVSGSLPSGATRPVPRVPVAQSAGPILFVIASLSAVSARQVAMLAECADVAHVRITPTTLRAGAGTPDWRRARDELSRVLTGVKQDGKDVVVSLAPEPGASLADGASLSVALGALLAPWAGHVGALVASGGETARAILLAFGATGLRLVGEVQPGVPVAIAEGAVTYPVITKAGAFGDEATLMTCRALLKQQDPAPAN</sequence>
<name>A0A7W4PM11_9PROT</name>
<evidence type="ECO:0000313" key="9">
    <source>
        <dbReference type="EMBL" id="MBB2203032.1"/>
    </source>
</evidence>
<evidence type="ECO:0000256" key="2">
    <source>
        <dbReference type="ARBA" id="ARBA00022679"/>
    </source>
</evidence>
<feature type="domain" description="Four-carbon acid sugar kinase N-terminal" evidence="7">
    <location>
        <begin position="1"/>
        <end position="218"/>
    </location>
</feature>
<dbReference type="Gene3D" id="3.40.50.10840">
    <property type="entry name" value="Putative sugar-binding, N-terminal domain"/>
    <property type="match status" value="1"/>
</dbReference>
<comment type="similarity">
    <text evidence="1">Belongs to the four-carbon acid sugar kinase family.</text>
</comment>
<keyword evidence="2" id="KW-0808">Transferase</keyword>
<comment type="caution">
    <text evidence="9">The sequence shown here is derived from an EMBL/GenBank/DDBJ whole genome shotgun (WGS) entry which is preliminary data.</text>
</comment>
<organism evidence="9 10">
    <name type="scientific">Gluconacetobacter tumulisoli</name>
    <dbReference type="NCBI Taxonomy" id="1286189"/>
    <lineage>
        <taxon>Bacteria</taxon>
        <taxon>Pseudomonadati</taxon>
        <taxon>Pseudomonadota</taxon>
        <taxon>Alphaproteobacteria</taxon>
        <taxon>Acetobacterales</taxon>
        <taxon>Acetobacteraceae</taxon>
        <taxon>Gluconacetobacter</taxon>
    </lineage>
</organism>
<reference evidence="9 10" key="1">
    <citation type="submission" date="2020-04" db="EMBL/GenBank/DDBJ databases">
        <title>Description of novel Gluconacetobacter.</title>
        <authorList>
            <person name="Sombolestani A."/>
        </authorList>
    </citation>
    <scope>NUCLEOTIDE SEQUENCE [LARGE SCALE GENOMIC DNA]</scope>
    <source>
        <strain evidence="9 10">LMG 27802</strain>
    </source>
</reference>
<evidence type="ECO:0000256" key="3">
    <source>
        <dbReference type="ARBA" id="ARBA00022741"/>
    </source>
</evidence>
<dbReference type="Gene3D" id="3.40.980.20">
    <property type="entry name" value="Four-carbon acid sugar kinase, nucleotide binding domain"/>
    <property type="match status" value="1"/>
</dbReference>
<keyword evidence="6" id="KW-0119">Carbohydrate metabolism</keyword>
<evidence type="ECO:0000259" key="7">
    <source>
        <dbReference type="Pfam" id="PF07005"/>
    </source>
</evidence>
<dbReference type="AlphaFoldDB" id="A0A7W4PM11"/>
<dbReference type="InterPro" id="IPR010737">
    <property type="entry name" value="4-carb_acid_sugar_kinase_N"/>
</dbReference>